<dbReference type="Proteomes" id="UP000655550">
    <property type="component" value="Unassembled WGS sequence"/>
</dbReference>
<keyword evidence="4 8" id="KW-0812">Transmembrane</keyword>
<evidence type="ECO:0000256" key="4">
    <source>
        <dbReference type="ARBA" id="ARBA00022692"/>
    </source>
</evidence>
<comment type="similarity">
    <text evidence="2">Belongs to the CPA3 antiporters (TC 2.A.63) subunit C family.</text>
</comment>
<name>A0A2I0CR56_9PSED</name>
<evidence type="ECO:0000256" key="8">
    <source>
        <dbReference type="SAM" id="Phobius"/>
    </source>
</evidence>
<organism evidence="10 11">
    <name type="scientific">Pseudomonas fluvialis</name>
    <dbReference type="NCBI Taxonomy" id="1793966"/>
    <lineage>
        <taxon>Bacteria</taxon>
        <taxon>Pseudomonadati</taxon>
        <taxon>Pseudomonadota</taxon>
        <taxon>Gammaproteobacteria</taxon>
        <taxon>Pseudomonadales</taxon>
        <taxon>Pseudomonadaceae</taxon>
        <taxon>Pseudomonas</taxon>
    </lineage>
</organism>
<dbReference type="Pfam" id="PF00420">
    <property type="entry name" value="Oxidored_q2"/>
    <property type="match status" value="1"/>
</dbReference>
<comment type="caution">
    <text evidence="10">The sequence shown here is derived from an EMBL/GenBank/DDBJ whole genome shotgun (WGS) entry which is preliminary data.</text>
</comment>
<feature type="transmembrane region" description="Helical" evidence="8">
    <location>
        <begin position="6"/>
        <end position="21"/>
    </location>
</feature>
<evidence type="ECO:0000313" key="12">
    <source>
        <dbReference type="Proteomes" id="UP000655550"/>
    </source>
</evidence>
<reference evidence="11" key="2">
    <citation type="submission" date="2017-12" db="EMBL/GenBank/DDBJ databases">
        <authorList>
            <person name="Yu X.-Y."/>
        </authorList>
    </citation>
    <scope>NUCLEOTIDE SEQUENCE [LARGE SCALE GENOMIC DNA]</scope>
    <source>
        <strain evidence="11">ZYSR67-Z</strain>
    </source>
</reference>
<evidence type="ECO:0000256" key="6">
    <source>
        <dbReference type="ARBA" id="ARBA00023136"/>
    </source>
</evidence>
<dbReference type="EMBL" id="BMDE01000011">
    <property type="protein sequence ID" value="GGH96911.1"/>
    <property type="molecule type" value="Genomic_DNA"/>
</dbReference>
<keyword evidence="6 8" id="KW-0472">Membrane</keyword>
<dbReference type="EMBL" id="PIYS01000012">
    <property type="protein sequence ID" value="PKF71599.1"/>
    <property type="molecule type" value="Genomic_DNA"/>
</dbReference>
<dbReference type="PANTHER" id="PTHR34583:SF2">
    <property type="entry name" value="ANTIPORTER SUBUNIT MNHC2-RELATED"/>
    <property type="match status" value="1"/>
</dbReference>
<dbReference type="Gene3D" id="1.10.287.3510">
    <property type="match status" value="1"/>
</dbReference>
<dbReference type="Proteomes" id="UP000242861">
    <property type="component" value="Unassembled WGS sequence"/>
</dbReference>
<evidence type="ECO:0000256" key="7">
    <source>
        <dbReference type="SAM" id="MobiDB-lite"/>
    </source>
</evidence>
<keyword evidence="3" id="KW-1003">Cell membrane</keyword>
<evidence type="ECO:0000256" key="3">
    <source>
        <dbReference type="ARBA" id="ARBA00022475"/>
    </source>
</evidence>
<keyword evidence="5 8" id="KW-1133">Transmembrane helix</keyword>
<dbReference type="InterPro" id="IPR050601">
    <property type="entry name" value="CPA3_antiporter_subunitC"/>
</dbReference>
<reference evidence="9" key="1">
    <citation type="journal article" date="2014" name="Int. J. Syst. Evol. Microbiol.">
        <title>Complete genome of a new Firmicutes species belonging to the dominant human colonic microbiota ('Ruminococcus bicirculans') reveals two chromosomes and a selective capacity to utilize plant glucans.</title>
        <authorList>
            <consortium name="NISC Comparative Sequencing Program"/>
            <person name="Wegmann U."/>
            <person name="Louis P."/>
            <person name="Goesmann A."/>
            <person name="Henrissat B."/>
            <person name="Duncan S.H."/>
            <person name="Flint H.J."/>
        </authorList>
    </citation>
    <scope>NUCLEOTIDE SEQUENCE</scope>
    <source>
        <strain evidence="9">CCM 8778</strain>
    </source>
</reference>
<feature type="region of interest" description="Disordered" evidence="7">
    <location>
        <begin position="101"/>
        <end position="129"/>
    </location>
</feature>
<evidence type="ECO:0000256" key="2">
    <source>
        <dbReference type="ARBA" id="ARBA00010388"/>
    </source>
</evidence>
<protein>
    <submittedName>
        <fullName evidence="9">Cation:proton antiporter</fullName>
    </submittedName>
    <submittedName>
        <fullName evidence="10">Na+/H+ antiporter subunit C</fullName>
    </submittedName>
</protein>
<gene>
    <name evidence="9" type="primary">mrpC</name>
    <name evidence="10" type="ORF">CW360_07685</name>
    <name evidence="9" type="ORF">GCM10007363_29590</name>
</gene>
<dbReference type="AlphaFoldDB" id="A0A2I0CR56"/>
<dbReference type="InterPro" id="IPR039428">
    <property type="entry name" value="NUOK/Mnh_C1-like"/>
</dbReference>
<feature type="transmembrane region" description="Helical" evidence="8">
    <location>
        <begin position="28"/>
        <end position="50"/>
    </location>
</feature>
<comment type="subcellular location">
    <subcellularLocation>
        <location evidence="1">Cell membrane</location>
        <topology evidence="1">Multi-pass membrane protein</topology>
    </subcellularLocation>
</comment>
<dbReference type="RefSeq" id="WP_093986230.1">
    <property type="nucleotide sequence ID" value="NZ_BMDE01000011.1"/>
</dbReference>
<dbReference type="PANTHER" id="PTHR34583">
    <property type="entry name" value="ANTIPORTER SUBUNIT MNHC2-RELATED"/>
    <property type="match status" value="1"/>
</dbReference>
<proteinExistence type="inferred from homology"/>
<dbReference type="GO" id="GO:0005886">
    <property type="term" value="C:plasma membrane"/>
    <property type="evidence" value="ECO:0007669"/>
    <property type="project" value="UniProtKB-SubCell"/>
</dbReference>
<sequence length="129" mass="13514">MIWLTALTVAGLAALGLWMLLDRNLKRVVLGIAVLGNAINLAVFAAGRLGAEQAAFTPAGQVPLAAANPLPQALVLTAIVIGFALFAFALALLKRSRDLHGDRETDHVSAVTEEPAPDLRQGPDREGQA</sequence>
<evidence type="ECO:0000256" key="5">
    <source>
        <dbReference type="ARBA" id="ARBA00022989"/>
    </source>
</evidence>
<evidence type="ECO:0000313" key="9">
    <source>
        <dbReference type="EMBL" id="GGH96911.1"/>
    </source>
</evidence>
<accession>A0A2I0CR56</accession>
<keyword evidence="12" id="KW-1185">Reference proteome</keyword>
<evidence type="ECO:0000313" key="11">
    <source>
        <dbReference type="Proteomes" id="UP000242861"/>
    </source>
</evidence>
<evidence type="ECO:0000313" key="10">
    <source>
        <dbReference type="EMBL" id="PKF71599.1"/>
    </source>
</evidence>
<feature type="transmembrane region" description="Helical" evidence="8">
    <location>
        <begin position="70"/>
        <end position="93"/>
    </location>
</feature>
<evidence type="ECO:0000256" key="1">
    <source>
        <dbReference type="ARBA" id="ARBA00004651"/>
    </source>
</evidence>
<reference evidence="10" key="3">
    <citation type="submission" date="2017-12" db="EMBL/GenBank/DDBJ databases">
        <authorList>
            <person name="Hurst M.R.H."/>
        </authorList>
    </citation>
    <scope>NUCLEOTIDE SEQUENCE [LARGE SCALE GENOMIC DNA]</scope>
    <source>
        <strain evidence="10">ZYSR67-Z</strain>
    </source>
</reference>
<reference evidence="9" key="5">
    <citation type="submission" date="2024-05" db="EMBL/GenBank/DDBJ databases">
        <authorList>
            <person name="Sun Q."/>
            <person name="Sedlacek I."/>
        </authorList>
    </citation>
    <scope>NUCLEOTIDE SEQUENCE</scope>
    <source>
        <strain evidence="9">CCM 8778</strain>
    </source>
</reference>
<reference evidence="12" key="4">
    <citation type="journal article" date="2019" name="Int. J. Syst. Evol. Microbiol.">
        <title>The Global Catalogue of Microorganisms (GCM) 10K type strain sequencing project: providing services to taxonomists for standard genome sequencing and annotation.</title>
        <authorList>
            <consortium name="The Broad Institute Genomics Platform"/>
            <consortium name="The Broad Institute Genome Sequencing Center for Infectious Disease"/>
            <person name="Wu L."/>
            <person name="Ma J."/>
        </authorList>
    </citation>
    <scope>NUCLEOTIDE SEQUENCE [LARGE SCALE GENOMIC DNA]</scope>
    <source>
        <strain evidence="12">CCM 8778</strain>
    </source>
</reference>